<keyword evidence="3" id="KW-1185">Reference proteome</keyword>
<keyword evidence="1" id="KW-0812">Transmembrane</keyword>
<keyword evidence="1" id="KW-1133">Transmembrane helix</keyword>
<feature type="transmembrane region" description="Helical" evidence="1">
    <location>
        <begin position="21"/>
        <end position="39"/>
    </location>
</feature>
<evidence type="ECO:0000256" key="1">
    <source>
        <dbReference type="SAM" id="Phobius"/>
    </source>
</evidence>
<dbReference type="GeneID" id="80879953"/>
<proteinExistence type="predicted"/>
<accession>A0AAD7R0I7</accession>
<name>A0AAD7R0I7_9ASCO</name>
<evidence type="ECO:0000313" key="3">
    <source>
        <dbReference type="Proteomes" id="UP001217417"/>
    </source>
</evidence>
<feature type="transmembrane region" description="Helical" evidence="1">
    <location>
        <begin position="59"/>
        <end position="81"/>
    </location>
</feature>
<protein>
    <submittedName>
        <fullName evidence="2">Uncharacterized protein</fullName>
    </submittedName>
</protein>
<keyword evidence="1" id="KW-0472">Membrane</keyword>
<gene>
    <name evidence="2" type="ORF">POJ06DRAFT_18828</name>
</gene>
<feature type="transmembrane region" description="Helical" evidence="1">
    <location>
        <begin position="117"/>
        <end position="141"/>
    </location>
</feature>
<reference evidence="2" key="1">
    <citation type="submission" date="2023-03" db="EMBL/GenBank/DDBJ databases">
        <title>Near-Complete genome sequence of Lipomyces tetrasporous NRRL Y-64009, an oleaginous yeast capable of growing on lignocellulosic hydrolysates.</title>
        <authorList>
            <consortium name="Lawrence Berkeley National Laboratory"/>
            <person name="Jagtap S.S."/>
            <person name="Liu J.-J."/>
            <person name="Walukiewicz H.E."/>
            <person name="Pangilinan J."/>
            <person name="Lipzen A."/>
            <person name="Ahrendt S."/>
            <person name="Koriabine M."/>
            <person name="Cobaugh K."/>
            <person name="Salamov A."/>
            <person name="Yoshinaga Y."/>
            <person name="Ng V."/>
            <person name="Daum C."/>
            <person name="Grigoriev I.V."/>
            <person name="Slininger P.J."/>
            <person name="Dien B.S."/>
            <person name="Jin Y.-S."/>
            <person name="Rao C.V."/>
        </authorList>
    </citation>
    <scope>NUCLEOTIDE SEQUENCE</scope>
    <source>
        <strain evidence="2">NRRL Y-64009</strain>
    </source>
</reference>
<dbReference type="EMBL" id="JARPMG010000001">
    <property type="protein sequence ID" value="KAJ8104391.1"/>
    <property type="molecule type" value="Genomic_DNA"/>
</dbReference>
<comment type="caution">
    <text evidence="2">The sequence shown here is derived from an EMBL/GenBank/DDBJ whole genome shotgun (WGS) entry which is preliminary data.</text>
</comment>
<organism evidence="2 3">
    <name type="scientific">Lipomyces tetrasporus</name>
    <dbReference type="NCBI Taxonomy" id="54092"/>
    <lineage>
        <taxon>Eukaryota</taxon>
        <taxon>Fungi</taxon>
        <taxon>Dikarya</taxon>
        <taxon>Ascomycota</taxon>
        <taxon>Saccharomycotina</taxon>
        <taxon>Lipomycetes</taxon>
        <taxon>Lipomycetales</taxon>
        <taxon>Lipomycetaceae</taxon>
        <taxon>Lipomyces</taxon>
    </lineage>
</organism>
<evidence type="ECO:0000313" key="2">
    <source>
        <dbReference type="EMBL" id="KAJ8104391.1"/>
    </source>
</evidence>
<sequence length="161" mass="17303">MPHSPGTSAPLPSRPSSRPATYIDFVNPLLWVLFTNLVFSLGPSVLQASDAGIEVKSLLFAVWLVLLSISKFLEAFTVADLIANSPSLSSRTVITTILLAAHVGLLAPMFISDVTLFARFTFILWSVTLGAFCGICLGFGLGRSEVSNKKGDRDTEEDLLS</sequence>
<dbReference type="RefSeq" id="XP_056047841.1">
    <property type="nucleotide sequence ID" value="XM_056184787.1"/>
</dbReference>
<dbReference type="AlphaFoldDB" id="A0AAD7R0I7"/>
<feature type="transmembrane region" description="Helical" evidence="1">
    <location>
        <begin position="93"/>
        <end position="111"/>
    </location>
</feature>
<dbReference type="Proteomes" id="UP001217417">
    <property type="component" value="Unassembled WGS sequence"/>
</dbReference>